<evidence type="ECO:0000256" key="2">
    <source>
        <dbReference type="ARBA" id="ARBA00022676"/>
    </source>
</evidence>
<sequence>MDGLRDGVVTTLSVVQWPVLIYFLVINTSYLILIGLAAWDFVHHLRRVEQSGRPERIAGDYAPSVTVVVPMYNEAAGIVSSLQSLLALHYPHHEVVAVDDGSTDDTFAVLERAFDLVPVGREIPTEVPVIAQLLSVNIPRDGRTPLTVVRKTNSGRSDAVNLGINAANTDLVVFVDADSILDPDALITVTVPFADDPTRTIATGGVVRAANGSRVVAGRLVEPRVPRQLLARIQIVEYLRAFLLGRTGWSRLRALLLISGAFGVFRRDVLVEVGGLDTTSIGEDFELVMRVHRKMRREGRDYRIEFVGEPVCWTEVPSTTKVLRKQRARWHRGLWETLWKYRGMLGNPRYGRLGMIALPFYWAFELIAPLLEFGGLILMILGLALGVVNVPFAILFILIAYGYAILVTLAAMTVEELTFHKYTRWRDLGSLVTAAVAENLGYRQLTAWWRLQGWWASLRGKKQVWGTMTRVGLGDSTDK</sequence>
<keyword evidence="4" id="KW-1133">Transmembrane helix</keyword>
<keyword evidence="2 6" id="KW-0328">Glycosyltransferase</keyword>
<dbReference type="Gene3D" id="3.90.550.10">
    <property type="entry name" value="Spore Coat Polysaccharide Biosynthesis Protein SpsA, Chain A"/>
    <property type="match status" value="1"/>
</dbReference>
<dbReference type="RefSeq" id="WP_382399175.1">
    <property type="nucleotide sequence ID" value="NZ_JBHSWH010000001.1"/>
</dbReference>
<protein>
    <submittedName>
        <fullName evidence="6">Glycosyltransferase</fullName>
        <ecNumber evidence="6">2.4.-.-</ecNumber>
    </submittedName>
</protein>
<gene>
    <name evidence="6" type="ORF">ACFQDH_05330</name>
</gene>
<dbReference type="Pfam" id="PF13641">
    <property type="entry name" value="Glyco_tranf_2_3"/>
    <property type="match status" value="1"/>
</dbReference>
<dbReference type="InterPro" id="IPR029044">
    <property type="entry name" value="Nucleotide-diphossugar_trans"/>
</dbReference>
<feature type="transmembrane region" description="Helical" evidence="4">
    <location>
        <begin position="20"/>
        <end position="42"/>
    </location>
</feature>
<evidence type="ECO:0000313" key="7">
    <source>
        <dbReference type="Proteomes" id="UP001596298"/>
    </source>
</evidence>
<evidence type="ECO:0000259" key="5">
    <source>
        <dbReference type="Pfam" id="PF00535"/>
    </source>
</evidence>
<feature type="domain" description="Glycosyltransferase 2-like" evidence="5">
    <location>
        <begin position="66"/>
        <end position="114"/>
    </location>
</feature>
<dbReference type="Proteomes" id="UP001596298">
    <property type="component" value="Unassembled WGS sequence"/>
</dbReference>
<feature type="transmembrane region" description="Helical" evidence="4">
    <location>
        <begin position="360"/>
        <end position="386"/>
    </location>
</feature>
<feature type="transmembrane region" description="Helical" evidence="4">
    <location>
        <begin position="392"/>
        <end position="414"/>
    </location>
</feature>
<keyword evidence="3 6" id="KW-0808">Transferase</keyword>
<evidence type="ECO:0000313" key="6">
    <source>
        <dbReference type="EMBL" id="MFC6704701.1"/>
    </source>
</evidence>
<evidence type="ECO:0000256" key="1">
    <source>
        <dbReference type="ARBA" id="ARBA00006739"/>
    </source>
</evidence>
<organism evidence="6 7">
    <name type="scientific">Flexivirga alba</name>
    <dbReference type="NCBI Taxonomy" id="702742"/>
    <lineage>
        <taxon>Bacteria</taxon>
        <taxon>Bacillati</taxon>
        <taxon>Actinomycetota</taxon>
        <taxon>Actinomycetes</taxon>
        <taxon>Micrococcales</taxon>
        <taxon>Dermacoccaceae</taxon>
        <taxon>Flexivirga</taxon>
    </lineage>
</organism>
<keyword evidence="7" id="KW-1185">Reference proteome</keyword>
<dbReference type="EC" id="2.4.-.-" evidence="6"/>
<name>A0ABW2AD52_9MICO</name>
<proteinExistence type="inferred from homology"/>
<dbReference type="InterPro" id="IPR001173">
    <property type="entry name" value="Glyco_trans_2-like"/>
</dbReference>
<dbReference type="CDD" id="cd06423">
    <property type="entry name" value="CESA_like"/>
    <property type="match status" value="1"/>
</dbReference>
<dbReference type="Pfam" id="PF00535">
    <property type="entry name" value="Glycos_transf_2"/>
    <property type="match status" value="1"/>
</dbReference>
<dbReference type="GO" id="GO:0016757">
    <property type="term" value="F:glycosyltransferase activity"/>
    <property type="evidence" value="ECO:0007669"/>
    <property type="project" value="UniProtKB-KW"/>
</dbReference>
<evidence type="ECO:0000256" key="4">
    <source>
        <dbReference type="SAM" id="Phobius"/>
    </source>
</evidence>
<keyword evidence="4" id="KW-0472">Membrane</keyword>
<accession>A0ABW2AD52</accession>
<comment type="caution">
    <text evidence="6">The sequence shown here is derived from an EMBL/GenBank/DDBJ whole genome shotgun (WGS) entry which is preliminary data.</text>
</comment>
<dbReference type="SUPFAM" id="SSF53448">
    <property type="entry name" value="Nucleotide-diphospho-sugar transferases"/>
    <property type="match status" value="1"/>
</dbReference>
<comment type="similarity">
    <text evidence="1">Belongs to the glycosyltransferase 2 family.</text>
</comment>
<evidence type="ECO:0000256" key="3">
    <source>
        <dbReference type="ARBA" id="ARBA00022679"/>
    </source>
</evidence>
<dbReference type="EMBL" id="JBHSWH010000001">
    <property type="protein sequence ID" value="MFC6704701.1"/>
    <property type="molecule type" value="Genomic_DNA"/>
</dbReference>
<dbReference type="PANTHER" id="PTHR43630:SF1">
    <property type="entry name" value="POLY-BETA-1,6-N-ACETYL-D-GLUCOSAMINE SYNTHASE"/>
    <property type="match status" value="1"/>
</dbReference>
<keyword evidence="4" id="KW-0812">Transmembrane</keyword>
<dbReference type="PANTHER" id="PTHR43630">
    <property type="entry name" value="POLY-BETA-1,6-N-ACETYL-D-GLUCOSAMINE SYNTHASE"/>
    <property type="match status" value="1"/>
</dbReference>
<reference evidence="7" key="1">
    <citation type="journal article" date="2019" name="Int. J. Syst. Evol. Microbiol.">
        <title>The Global Catalogue of Microorganisms (GCM) 10K type strain sequencing project: providing services to taxonomists for standard genome sequencing and annotation.</title>
        <authorList>
            <consortium name="The Broad Institute Genomics Platform"/>
            <consortium name="The Broad Institute Genome Sequencing Center for Infectious Disease"/>
            <person name="Wu L."/>
            <person name="Ma J."/>
        </authorList>
    </citation>
    <scope>NUCLEOTIDE SEQUENCE [LARGE SCALE GENOMIC DNA]</scope>
    <source>
        <strain evidence="7">CCUG 58127</strain>
    </source>
</reference>